<gene>
    <name evidence="1" type="ORF">RUMTOR_02199</name>
</gene>
<organism evidence="1 2">
    <name type="scientific">[Ruminococcus] torques ATCC 27756</name>
    <dbReference type="NCBI Taxonomy" id="411460"/>
    <lineage>
        <taxon>Bacteria</taxon>
        <taxon>Bacillati</taxon>
        <taxon>Bacillota</taxon>
        <taxon>Clostridia</taxon>
        <taxon>Lachnospirales</taxon>
        <taxon>Lachnospiraceae</taxon>
        <taxon>Mediterraneibacter</taxon>
    </lineage>
</organism>
<dbReference type="AlphaFoldDB" id="A5KPL6"/>
<dbReference type="PaxDb" id="411460-RUMTOR_02199"/>
<reference evidence="1 2" key="1">
    <citation type="submission" date="2007-03" db="EMBL/GenBank/DDBJ databases">
        <authorList>
            <person name="Fulton L."/>
            <person name="Clifton S."/>
            <person name="Fulton B."/>
            <person name="Xu J."/>
            <person name="Minx P."/>
            <person name="Pepin K.H."/>
            <person name="Johnson M."/>
            <person name="Thiruvilangam P."/>
            <person name="Bhonagiri V."/>
            <person name="Nash W.E."/>
            <person name="Mardis E.R."/>
            <person name="Wilson R.K."/>
        </authorList>
    </citation>
    <scope>NUCLEOTIDE SEQUENCE [LARGE SCALE GENOMIC DNA]</scope>
    <source>
        <strain evidence="1 2">ATCC 27756</strain>
    </source>
</reference>
<dbReference type="Proteomes" id="UP000003577">
    <property type="component" value="Unassembled WGS sequence"/>
</dbReference>
<evidence type="ECO:0000313" key="2">
    <source>
        <dbReference type="Proteomes" id="UP000003577"/>
    </source>
</evidence>
<comment type="caution">
    <text evidence="1">The sequence shown here is derived from an EMBL/GenBank/DDBJ whole genome shotgun (WGS) entry which is preliminary data.</text>
</comment>
<proteinExistence type="predicted"/>
<dbReference type="EMBL" id="AAVP02000012">
    <property type="protein sequence ID" value="EDK23691.1"/>
    <property type="molecule type" value="Genomic_DNA"/>
</dbReference>
<name>A5KPL6_9FIRM</name>
<dbReference type="HOGENOM" id="CLU_3239200_0_0_9"/>
<accession>A5KPL6</accession>
<protein>
    <submittedName>
        <fullName evidence="1">Uncharacterized protein</fullName>
    </submittedName>
</protein>
<sequence length="43" mass="5151">MISENESLYHENTEGYNLQIKNIFLSIHELFLNILPERGQRDM</sequence>
<evidence type="ECO:0000313" key="1">
    <source>
        <dbReference type="EMBL" id="EDK23691.1"/>
    </source>
</evidence>
<reference evidence="1 2" key="2">
    <citation type="submission" date="2007-04" db="EMBL/GenBank/DDBJ databases">
        <title>Draft genome sequence of Ruminococcus torques (ATCC 27756).</title>
        <authorList>
            <person name="Sudarsanam P."/>
            <person name="Ley R."/>
            <person name="Guruge J."/>
            <person name="Turnbaugh P.J."/>
            <person name="Mahowald M."/>
            <person name="Liep D."/>
            <person name="Gordon J."/>
        </authorList>
    </citation>
    <scope>NUCLEOTIDE SEQUENCE [LARGE SCALE GENOMIC DNA]</scope>
    <source>
        <strain evidence="1 2">ATCC 27756</strain>
    </source>
</reference>